<dbReference type="SUPFAM" id="SSF89550">
    <property type="entry name" value="PHP domain-like"/>
    <property type="match status" value="1"/>
</dbReference>
<accession>A0ABU4AK01</accession>
<dbReference type="Proteomes" id="UP001185659">
    <property type="component" value="Unassembled WGS sequence"/>
</dbReference>
<evidence type="ECO:0000313" key="3">
    <source>
        <dbReference type="Proteomes" id="UP001185659"/>
    </source>
</evidence>
<dbReference type="RefSeq" id="WP_317561150.1">
    <property type="nucleotide sequence ID" value="NZ_JAWLIP010000004.1"/>
</dbReference>
<evidence type="ECO:0000313" key="2">
    <source>
        <dbReference type="EMBL" id="MDV6226549.1"/>
    </source>
</evidence>
<gene>
    <name evidence="2" type="ORF">R2G56_09675</name>
</gene>
<protein>
    <submittedName>
        <fullName evidence="2">Uncharacterized protein</fullName>
    </submittedName>
</protein>
<evidence type="ECO:0000256" key="1">
    <source>
        <dbReference type="SAM" id="SignalP"/>
    </source>
</evidence>
<feature type="chain" id="PRO_5045292468" evidence="1">
    <location>
        <begin position="25"/>
        <end position="379"/>
    </location>
</feature>
<reference evidence="2 3" key="1">
    <citation type="submission" date="2023-10" db="EMBL/GenBank/DDBJ databases">
        <authorList>
            <person name="Venkata Ramana C."/>
            <person name="Sasikala C."/>
            <person name="Dhurka M."/>
        </authorList>
    </citation>
    <scope>NUCLEOTIDE SEQUENCE [LARGE SCALE GENOMIC DNA]</scope>
    <source>
        <strain evidence="2 3">KCTC 32151</strain>
    </source>
</reference>
<proteinExistence type="predicted"/>
<dbReference type="InterPro" id="IPR016195">
    <property type="entry name" value="Pol/histidinol_Pase-like"/>
</dbReference>
<keyword evidence="3" id="KW-1185">Reference proteome</keyword>
<name>A0ABU4AK01_9HYPH</name>
<feature type="signal peptide" evidence="1">
    <location>
        <begin position="1"/>
        <end position="24"/>
    </location>
</feature>
<dbReference type="Gene3D" id="3.20.20.140">
    <property type="entry name" value="Metal-dependent hydrolases"/>
    <property type="match status" value="1"/>
</dbReference>
<dbReference type="EMBL" id="JAWLIP010000004">
    <property type="protein sequence ID" value="MDV6226549.1"/>
    <property type="molecule type" value="Genomic_DNA"/>
</dbReference>
<keyword evidence="1" id="KW-0732">Signal</keyword>
<organism evidence="2 3">
    <name type="scientific">Nitratireductor aquimarinus</name>
    <dbReference type="NCBI Taxonomy" id="889300"/>
    <lineage>
        <taxon>Bacteria</taxon>
        <taxon>Pseudomonadati</taxon>
        <taxon>Pseudomonadota</taxon>
        <taxon>Alphaproteobacteria</taxon>
        <taxon>Hyphomicrobiales</taxon>
        <taxon>Phyllobacteriaceae</taxon>
        <taxon>Nitratireductor</taxon>
    </lineage>
</organism>
<sequence>MKKLFGFTILSAVLLAGGSALSLAQEKTDPNKFLEAFPEDGSWFKAQFHIHANWGLPDLIPTTPPDVPLNYYFSRDYNIVSFTDLNYTTPVFEGVKPYWDRPGRTLVMAGNELNCEPVGEPPYGVIDTIVVGLPSDDQLEVPCDTSWSTAAVLKAQAETGRAAGGIPVISHPNMFYSITAKDILETDPLASRHVEIRNGEPGMNDFGGNGHASTFEIWDEVLSTGRQIFGWGTDDSHHFPQQSAPNHHNPRKQALADRVWMYVFANELSDDAIRAALDKGHFYASTGVTFTDLQMGEGRLSITLDPASSDIGWHGFYLKEGDFNPTSYRTRFIGRDGEVLAMDDSYSPEYSCKPDDLYVRAEVTNSDGWQAFTNAVFCP</sequence>
<comment type="caution">
    <text evidence="2">The sequence shown here is derived from an EMBL/GenBank/DDBJ whole genome shotgun (WGS) entry which is preliminary data.</text>
</comment>